<evidence type="ECO:0000256" key="1">
    <source>
        <dbReference type="ARBA" id="ARBA00005854"/>
    </source>
</evidence>
<evidence type="ECO:0000256" key="4">
    <source>
        <dbReference type="RuleBase" id="RU003719"/>
    </source>
</evidence>
<sequence length="338" mass="36266">MTRMRPLIFLDPHPRTEEMVFTPDVEAALGRMGRVVHHFGGRAPDDLVESVLDEVAIIIGQTAMDRDRLDRATNLKAIINVKANWEPNVDYAHAQALGVQVLTVAPVMGRPVAEYCLAQAINLARGFVAADAAFRAGTERYGGAGNRAAYSLFDAPVGLIGYGNLGRALTPLLRPFTSRIAVHDPFLSDAYLRTQGLEPVSLDALLASSRFVYILAGATSENEGFLSAAKLAAIGDGASVVLGSRAEVVDFDALLAEADSGRLRVAVDVFPEEPVPADSAWRATANALFTAHLAGGMASTYAAMREMVLDDVAQILKDLPPMRLQRAEPRQAAMARSR</sequence>
<dbReference type="SUPFAM" id="SSF52283">
    <property type="entry name" value="Formate/glycerate dehydrogenase catalytic domain-like"/>
    <property type="match status" value="1"/>
</dbReference>
<evidence type="ECO:0000313" key="7">
    <source>
        <dbReference type="EMBL" id="QBK31172.1"/>
    </source>
</evidence>
<dbReference type="Pfam" id="PF00389">
    <property type="entry name" value="2-Hacid_dh"/>
    <property type="match status" value="1"/>
</dbReference>
<dbReference type="AlphaFoldDB" id="A0A4P6V1E3"/>
<dbReference type="Gene3D" id="3.40.50.720">
    <property type="entry name" value="NAD(P)-binding Rossmann-like Domain"/>
    <property type="match status" value="2"/>
</dbReference>
<comment type="similarity">
    <text evidence="1 4">Belongs to the D-isomer specific 2-hydroxyacid dehydrogenase family.</text>
</comment>
<reference evidence="7 8" key="1">
    <citation type="journal article" date="2017" name="Int. J. Syst. Evol. Microbiol.">
        <title>Roseitalea porphyridii gen. nov., sp. nov., isolated from a red alga, and reclassification of Hoeflea suaedae Chung et al. 2013 as Pseudohoeflea suaedae gen. nov., comb. nov.</title>
        <authorList>
            <person name="Hyeon J.W."/>
            <person name="Jeong S.E."/>
            <person name="Baek K."/>
            <person name="Jeon C.O."/>
        </authorList>
    </citation>
    <scope>NUCLEOTIDE SEQUENCE [LARGE SCALE GENOMIC DNA]</scope>
    <source>
        <strain evidence="7 8">MA7-20</strain>
    </source>
</reference>
<dbReference type="InterPro" id="IPR006140">
    <property type="entry name" value="D-isomer_DH_NAD-bd"/>
</dbReference>
<dbReference type="Proteomes" id="UP000293719">
    <property type="component" value="Chromosome"/>
</dbReference>
<dbReference type="GO" id="GO:0051287">
    <property type="term" value="F:NAD binding"/>
    <property type="evidence" value="ECO:0007669"/>
    <property type="project" value="InterPro"/>
</dbReference>
<feature type="domain" description="D-isomer specific 2-hydroxyacid dehydrogenase catalytic" evidence="5">
    <location>
        <begin position="41"/>
        <end position="315"/>
    </location>
</feature>
<organism evidence="7 8">
    <name type="scientific">Roseitalea porphyridii</name>
    <dbReference type="NCBI Taxonomy" id="1852022"/>
    <lineage>
        <taxon>Bacteria</taxon>
        <taxon>Pseudomonadati</taxon>
        <taxon>Pseudomonadota</taxon>
        <taxon>Alphaproteobacteria</taxon>
        <taxon>Hyphomicrobiales</taxon>
        <taxon>Ahrensiaceae</taxon>
        <taxon>Roseitalea</taxon>
    </lineage>
</organism>
<name>A0A4P6V1E3_9HYPH</name>
<proteinExistence type="inferred from homology"/>
<evidence type="ECO:0000256" key="3">
    <source>
        <dbReference type="ARBA" id="ARBA00023027"/>
    </source>
</evidence>
<accession>A0A4P6V1E3</accession>
<dbReference type="GO" id="GO:0016616">
    <property type="term" value="F:oxidoreductase activity, acting on the CH-OH group of donors, NAD or NADP as acceptor"/>
    <property type="evidence" value="ECO:0007669"/>
    <property type="project" value="InterPro"/>
</dbReference>
<evidence type="ECO:0000313" key="8">
    <source>
        <dbReference type="Proteomes" id="UP000293719"/>
    </source>
</evidence>
<dbReference type="InterPro" id="IPR050857">
    <property type="entry name" value="D-2-hydroxyacid_DH"/>
</dbReference>
<keyword evidence="8" id="KW-1185">Reference proteome</keyword>
<dbReference type="InterPro" id="IPR036291">
    <property type="entry name" value="NAD(P)-bd_dom_sf"/>
</dbReference>
<evidence type="ECO:0000256" key="2">
    <source>
        <dbReference type="ARBA" id="ARBA00023002"/>
    </source>
</evidence>
<dbReference type="SUPFAM" id="SSF51735">
    <property type="entry name" value="NAD(P)-binding Rossmann-fold domains"/>
    <property type="match status" value="1"/>
</dbReference>
<dbReference type="PANTHER" id="PTHR42789">
    <property type="entry name" value="D-ISOMER SPECIFIC 2-HYDROXYACID DEHYDROGENASE FAMILY PROTEIN (AFU_ORTHOLOGUE AFUA_6G10090)"/>
    <property type="match status" value="1"/>
</dbReference>
<evidence type="ECO:0000259" key="6">
    <source>
        <dbReference type="Pfam" id="PF02826"/>
    </source>
</evidence>
<dbReference type="Pfam" id="PF02826">
    <property type="entry name" value="2-Hacid_dh_C"/>
    <property type="match status" value="1"/>
</dbReference>
<dbReference type="PANTHER" id="PTHR42789:SF1">
    <property type="entry name" value="D-ISOMER SPECIFIC 2-HYDROXYACID DEHYDROGENASE FAMILY PROTEIN (AFU_ORTHOLOGUE AFUA_6G10090)"/>
    <property type="match status" value="1"/>
</dbReference>
<dbReference type="EMBL" id="CP036532">
    <property type="protein sequence ID" value="QBK31172.1"/>
    <property type="molecule type" value="Genomic_DNA"/>
</dbReference>
<dbReference type="InterPro" id="IPR006139">
    <property type="entry name" value="D-isomer_2_OHA_DH_cat_dom"/>
</dbReference>
<keyword evidence="3" id="KW-0520">NAD</keyword>
<protein>
    <submittedName>
        <fullName evidence="7">Hydroxyacid dehydrogenase</fullName>
    </submittedName>
</protein>
<keyword evidence="2 4" id="KW-0560">Oxidoreductase</keyword>
<evidence type="ECO:0000259" key="5">
    <source>
        <dbReference type="Pfam" id="PF00389"/>
    </source>
</evidence>
<feature type="domain" description="D-isomer specific 2-hydroxyacid dehydrogenase NAD-binding" evidence="6">
    <location>
        <begin position="118"/>
        <end position="294"/>
    </location>
</feature>
<gene>
    <name evidence="7" type="ORF">E0E05_11535</name>
</gene>
<dbReference type="KEGG" id="rpod:E0E05_11535"/>